<dbReference type="GO" id="GO:0016887">
    <property type="term" value="F:ATP hydrolysis activity"/>
    <property type="evidence" value="ECO:0007669"/>
    <property type="project" value="InterPro"/>
</dbReference>
<dbReference type="CDD" id="cd19497">
    <property type="entry name" value="RecA-like_ClpX"/>
    <property type="match status" value="1"/>
</dbReference>
<keyword evidence="10" id="KW-1185">Reference proteome</keyword>
<dbReference type="InterPro" id="IPR004487">
    <property type="entry name" value="Clp_protease_ATP-bd_su_ClpX"/>
</dbReference>
<dbReference type="InterPro" id="IPR027417">
    <property type="entry name" value="P-loop_NTPase"/>
</dbReference>
<dbReference type="PROSITE" id="PS51902">
    <property type="entry name" value="CLPX_ZB"/>
    <property type="match status" value="1"/>
</dbReference>
<evidence type="ECO:0000256" key="7">
    <source>
        <dbReference type="PROSITE-ProRule" id="PRU01250"/>
    </source>
</evidence>
<accession>A0A388TGJ1</accession>
<dbReference type="SMART" id="SM00382">
    <property type="entry name" value="AAA"/>
    <property type="match status" value="1"/>
</dbReference>
<organism evidence="9 10">
    <name type="scientific">Candidatus Termititenax persephonae</name>
    <dbReference type="NCBI Taxonomy" id="2218525"/>
    <lineage>
        <taxon>Bacteria</taxon>
        <taxon>Bacillati</taxon>
        <taxon>Candidatus Margulisiibacteriota</taxon>
        <taxon>Candidatus Termititenacia</taxon>
        <taxon>Candidatus Termititenacales</taxon>
        <taxon>Candidatus Termititenacaceae</taxon>
        <taxon>Candidatus Termititenax</taxon>
    </lineage>
</organism>
<dbReference type="InterPro" id="IPR010603">
    <property type="entry name" value="Znf_CppX_C4"/>
</dbReference>
<keyword evidence="1 6" id="KW-0479">Metal-binding</keyword>
<dbReference type="Pfam" id="PF07724">
    <property type="entry name" value="AAA_2"/>
    <property type="match status" value="1"/>
</dbReference>
<keyword evidence="5 6" id="KW-0143">Chaperone</keyword>
<feature type="binding site" evidence="6">
    <location>
        <begin position="124"/>
        <end position="131"/>
    </location>
    <ligand>
        <name>ATP</name>
        <dbReference type="ChEBI" id="CHEBI:30616"/>
    </ligand>
</feature>
<dbReference type="Gene3D" id="1.10.8.60">
    <property type="match status" value="1"/>
</dbReference>
<feature type="binding site" evidence="6 7">
    <location>
        <position position="12"/>
    </location>
    <ligand>
        <name>Zn(2+)</name>
        <dbReference type="ChEBI" id="CHEBI:29105"/>
    </ligand>
</feature>
<evidence type="ECO:0000256" key="2">
    <source>
        <dbReference type="ARBA" id="ARBA00022741"/>
    </source>
</evidence>
<dbReference type="InterPro" id="IPR046425">
    <property type="entry name" value="ClpX_bact"/>
</dbReference>
<gene>
    <name evidence="6 9" type="primary">clpX</name>
    <name evidence="9" type="ORF">NO2_0814</name>
</gene>
<comment type="subunit">
    <text evidence="6">Component of the ClpX-ClpP complex. Forms a hexameric ring that, in the presence of ATP, binds to fourteen ClpP subunits assembled into a disk-like structure with a central cavity, resembling the structure of eukaryotic proteasomes.</text>
</comment>
<dbReference type="InterPro" id="IPR059188">
    <property type="entry name" value="Znf_CLPX-like"/>
</dbReference>
<keyword evidence="3 6" id="KW-0862">Zinc</keyword>
<dbReference type="FunFam" id="1.10.8.60:FF:000002">
    <property type="entry name" value="ATP-dependent Clp protease ATP-binding subunit ClpX"/>
    <property type="match status" value="1"/>
</dbReference>
<dbReference type="Pfam" id="PF10431">
    <property type="entry name" value="ClpB_D2-small"/>
    <property type="match status" value="1"/>
</dbReference>
<comment type="caution">
    <text evidence="9">The sequence shown here is derived from an EMBL/GenBank/DDBJ whole genome shotgun (WGS) entry which is preliminary data.</text>
</comment>
<dbReference type="InterPro" id="IPR019489">
    <property type="entry name" value="Clp_ATPase_C"/>
</dbReference>
<sequence>MAMGSGSICSFCGRRRDQVRSMITGLSGAVICDECINKCKKIIDDEFNPPSPKADLPPDFTLASLKIPTEIHANLDKYIIGQEKAKKIISVAVYNHYKRLLSNQDKVNQDQTELTKSNILLVGPTGSGKTLIAQTVARFLDVPLAIADATTLTEAGYVGEDVENVLSRLLQVAGGNLRKAEMGIVFIDEIDKLSRKSENPSITRDVSGEGVQQALLKMIEGTLANVPQNAGGRKHPQGDFIQMNTTNILFICSGSFAGIEDIISQRVNKRTIGFETAAQKKEKEQKKDTIYEEVLPDDLLKFGLIPELIGRLPVVAALNELDKTAMLEILTKPQNALAKQYQKLLRYDNVDLRFTPEALQEIVEIALKRKTGARALRSVVESIMLDIMYNAPADKEQREIVVDKDTVLEVYARRQVEPDSKIA</sequence>
<dbReference type="Proteomes" id="UP000275925">
    <property type="component" value="Unassembled WGS sequence"/>
</dbReference>
<dbReference type="InterPro" id="IPR050052">
    <property type="entry name" value="ATP-dep_Clp_protease_ClpX"/>
</dbReference>
<dbReference type="SUPFAM" id="SSF57716">
    <property type="entry name" value="Glucocorticoid receptor-like (DNA-binding domain)"/>
    <property type="match status" value="1"/>
</dbReference>
<dbReference type="NCBIfam" id="NF003745">
    <property type="entry name" value="PRK05342.1"/>
    <property type="match status" value="1"/>
</dbReference>
<dbReference type="InterPro" id="IPR003959">
    <property type="entry name" value="ATPase_AAA_core"/>
</dbReference>
<keyword evidence="2 6" id="KW-0547">Nucleotide-binding</keyword>
<dbReference type="Pfam" id="PF06689">
    <property type="entry name" value="zf-C4_ClpX"/>
    <property type="match status" value="1"/>
</dbReference>
<dbReference type="SMART" id="SM00994">
    <property type="entry name" value="zf-C4_ClpX"/>
    <property type="match status" value="1"/>
</dbReference>
<evidence type="ECO:0000256" key="3">
    <source>
        <dbReference type="ARBA" id="ARBA00022833"/>
    </source>
</evidence>
<dbReference type="GO" id="GO:0005524">
    <property type="term" value="F:ATP binding"/>
    <property type="evidence" value="ECO:0007669"/>
    <property type="project" value="UniProtKB-UniRule"/>
</dbReference>
<dbReference type="HAMAP" id="MF_00175">
    <property type="entry name" value="ClpX"/>
    <property type="match status" value="1"/>
</dbReference>
<dbReference type="GO" id="GO:0051603">
    <property type="term" value="P:proteolysis involved in protein catabolic process"/>
    <property type="evidence" value="ECO:0007669"/>
    <property type="project" value="TreeGrafter"/>
</dbReference>
<dbReference type="GO" id="GO:0051301">
    <property type="term" value="P:cell division"/>
    <property type="evidence" value="ECO:0007669"/>
    <property type="project" value="TreeGrafter"/>
</dbReference>
<dbReference type="Gene3D" id="6.20.220.10">
    <property type="entry name" value="ClpX chaperone, C4-type zinc finger domain"/>
    <property type="match status" value="1"/>
</dbReference>
<comment type="function">
    <text evidence="6">ATP-dependent specificity component of the Clp protease. It directs the protease to specific substrates. Can perform chaperone functions in the absence of ClpP.</text>
</comment>
<evidence type="ECO:0000313" key="10">
    <source>
        <dbReference type="Proteomes" id="UP000275925"/>
    </source>
</evidence>
<reference evidence="9 10" key="1">
    <citation type="journal article" date="2019" name="ISME J.">
        <title>Genome analyses of uncultured TG2/ZB3 bacteria in 'Margulisbacteria' specifically attached to ectosymbiotic spirochetes of protists in the termite gut.</title>
        <authorList>
            <person name="Utami Y.D."/>
            <person name="Kuwahara H."/>
            <person name="Igai K."/>
            <person name="Murakami T."/>
            <person name="Sugaya K."/>
            <person name="Morikawa T."/>
            <person name="Nagura Y."/>
            <person name="Yuki M."/>
            <person name="Deevong P."/>
            <person name="Inoue T."/>
            <person name="Kihara K."/>
            <person name="Lo N."/>
            <person name="Yamada A."/>
            <person name="Ohkuma M."/>
            <person name="Hongoh Y."/>
        </authorList>
    </citation>
    <scope>NUCLEOTIDE SEQUENCE [LARGE SCALE GENOMIC DNA]</scope>
    <source>
        <strain evidence="9">NkOx7-02</strain>
    </source>
</reference>
<evidence type="ECO:0000256" key="6">
    <source>
        <dbReference type="HAMAP-Rule" id="MF_00175"/>
    </source>
</evidence>
<keyword evidence="4 6" id="KW-0067">ATP-binding</keyword>
<dbReference type="AlphaFoldDB" id="A0A388TGJ1"/>
<protein>
    <recommendedName>
        <fullName evidence="6">ATP-dependent Clp protease ATP-binding subunit ClpX</fullName>
    </recommendedName>
</protein>
<dbReference type="GO" id="GO:0008270">
    <property type="term" value="F:zinc ion binding"/>
    <property type="evidence" value="ECO:0007669"/>
    <property type="project" value="UniProtKB-UniRule"/>
</dbReference>
<dbReference type="GO" id="GO:0140662">
    <property type="term" value="F:ATP-dependent protein folding chaperone"/>
    <property type="evidence" value="ECO:0007669"/>
    <property type="project" value="InterPro"/>
</dbReference>
<evidence type="ECO:0000256" key="4">
    <source>
        <dbReference type="ARBA" id="ARBA00022840"/>
    </source>
</evidence>
<feature type="binding site" evidence="6 7">
    <location>
        <position position="35"/>
    </location>
    <ligand>
        <name>Zn(2+)</name>
        <dbReference type="ChEBI" id="CHEBI:29105"/>
    </ligand>
</feature>
<evidence type="ECO:0000259" key="8">
    <source>
        <dbReference type="PROSITE" id="PS51902"/>
    </source>
</evidence>
<dbReference type="SMART" id="SM01086">
    <property type="entry name" value="ClpB_D2-small"/>
    <property type="match status" value="1"/>
</dbReference>
<dbReference type="InterPro" id="IPR038366">
    <property type="entry name" value="Znf_CppX_C4_sf"/>
</dbReference>
<evidence type="ECO:0000256" key="5">
    <source>
        <dbReference type="ARBA" id="ARBA00023186"/>
    </source>
</evidence>
<dbReference type="GO" id="GO:0009376">
    <property type="term" value="C:HslUV protease complex"/>
    <property type="evidence" value="ECO:0007669"/>
    <property type="project" value="TreeGrafter"/>
</dbReference>
<comment type="similarity">
    <text evidence="6 7">Belongs to the ClpX chaperone family.</text>
</comment>
<dbReference type="PANTHER" id="PTHR48102">
    <property type="entry name" value="ATP-DEPENDENT CLP PROTEASE ATP-BINDING SUBUNIT CLPX-LIKE, MITOCHONDRIAL-RELATED"/>
    <property type="match status" value="1"/>
</dbReference>
<dbReference type="NCBIfam" id="TIGR00382">
    <property type="entry name" value="clpX"/>
    <property type="match status" value="1"/>
</dbReference>
<feature type="domain" description="ClpX-type ZB" evidence="8">
    <location>
        <begin position="1"/>
        <end position="51"/>
    </location>
</feature>
<proteinExistence type="inferred from homology"/>
<feature type="binding site" evidence="6 7">
    <location>
        <position position="32"/>
    </location>
    <ligand>
        <name>Zn(2+)</name>
        <dbReference type="ChEBI" id="CHEBI:29105"/>
    </ligand>
</feature>
<dbReference type="GO" id="GO:0046983">
    <property type="term" value="F:protein dimerization activity"/>
    <property type="evidence" value="ECO:0007669"/>
    <property type="project" value="UniProtKB-UniRule"/>
</dbReference>
<dbReference type="PANTHER" id="PTHR48102:SF7">
    <property type="entry name" value="ATP-DEPENDENT CLP PROTEASE ATP-BINDING SUBUNIT CLPX-LIKE, MITOCHONDRIAL"/>
    <property type="match status" value="1"/>
</dbReference>
<dbReference type="SUPFAM" id="SSF52540">
    <property type="entry name" value="P-loop containing nucleoside triphosphate hydrolases"/>
    <property type="match status" value="1"/>
</dbReference>
<feature type="binding site" evidence="6 7">
    <location>
        <position position="9"/>
    </location>
    <ligand>
        <name>Zn(2+)</name>
        <dbReference type="ChEBI" id="CHEBI:29105"/>
    </ligand>
</feature>
<dbReference type="InterPro" id="IPR003593">
    <property type="entry name" value="AAA+_ATPase"/>
</dbReference>
<dbReference type="GO" id="GO:0051082">
    <property type="term" value="F:unfolded protein binding"/>
    <property type="evidence" value="ECO:0007669"/>
    <property type="project" value="UniProtKB-UniRule"/>
</dbReference>
<evidence type="ECO:0000256" key="1">
    <source>
        <dbReference type="ARBA" id="ARBA00022723"/>
    </source>
</evidence>
<dbReference type="FunFam" id="3.40.50.300:FF:000005">
    <property type="entry name" value="ATP-dependent Clp protease ATP-binding subunit ClpX"/>
    <property type="match status" value="1"/>
</dbReference>
<dbReference type="EMBL" id="BGZO01000020">
    <property type="protein sequence ID" value="GBR76229.1"/>
    <property type="molecule type" value="Genomic_DNA"/>
</dbReference>
<evidence type="ECO:0000313" key="9">
    <source>
        <dbReference type="EMBL" id="GBR76229.1"/>
    </source>
</evidence>
<name>A0A388TGJ1_9BACT</name>
<dbReference type="Gene3D" id="3.40.50.300">
    <property type="entry name" value="P-loop containing nucleotide triphosphate hydrolases"/>
    <property type="match status" value="1"/>
</dbReference>